<dbReference type="AlphaFoldDB" id="A0A4P6HQE7"/>
<accession>A0A4P6HQE7</accession>
<keyword evidence="3 6" id="KW-0032">Aminotransferase</keyword>
<sequence>MRTALRMRLVAPSATLGMAAKAADLRRQGKAILDLSAGEPDFNTPQHIKDAAKKAIDDNFTRYTPVPGIPTLREAVTGYYKKIYGVPVPKEAVIATNGGKQALYNLFLAVLNPGDEVLVPAPYWVSYPDMIRLAGGEPVAVPSSPENGFLVTVEDLDRAATPATRAMVLNSPSNPTGAHYTAEQLDAIMAWAVSRGIYIVSDEIYDRLVYEPAKPASMAGCFAMYPDNVAVVGGLAKSFAMTGWRMGYCIAHPDVIRAMSTLQSQSTSNICSIVQKAAIAALTGPLDCVEEMRQAFARRRDLCLAIIKTWDKAFCPVPAGAFYLFPSLSAYYNEAVPNSTALSEALLTEAGIATVPGVAFGEDRCVRLSYATSDETLEKALTQMGDFLKKLG</sequence>
<dbReference type="InterPro" id="IPR015424">
    <property type="entry name" value="PyrdxlP-dep_Trfase"/>
</dbReference>
<keyword evidence="9" id="KW-1185">Reference proteome</keyword>
<dbReference type="RefSeq" id="WP_129355666.1">
    <property type="nucleotide sequence ID" value="NZ_CP026538.1"/>
</dbReference>
<dbReference type="Gene3D" id="3.40.640.10">
    <property type="entry name" value="Type I PLP-dependent aspartate aminotransferase-like (Major domain)"/>
    <property type="match status" value="1"/>
</dbReference>
<comment type="similarity">
    <text evidence="2 6">Belongs to the class-I pyridoxal-phosphate-dependent aminotransferase family.</text>
</comment>
<dbReference type="Gene3D" id="3.90.1150.10">
    <property type="entry name" value="Aspartate Aminotransferase, domain 1"/>
    <property type="match status" value="1"/>
</dbReference>
<dbReference type="FunFam" id="3.40.640.10:FF:000033">
    <property type="entry name" value="Aspartate aminotransferase"/>
    <property type="match status" value="1"/>
</dbReference>
<feature type="domain" description="Aminotransferase class I/classII large" evidence="7">
    <location>
        <begin position="32"/>
        <end position="382"/>
    </location>
</feature>
<dbReference type="PROSITE" id="PS00105">
    <property type="entry name" value="AA_TRANSFER_CLASS_1"/>
    <property type="match status" value="1"/>
</dbReference>
<evidence type="ECO:0000256" key="2">
    <source>
        <dbReference type="ARBA" id="ARBA00007441"/>
    </source>
</evidence>
<evidence type="ECO:0000313" key="8">
    <source>
        <dbReference type="EMBL" id="QAZ69355.1"/>
    </source>
</evidence>
<reference evidence="8 9" key="1">
    <citation type="submission" date="2018-02" db="EMBL/GenBank/DDBJ databases">
        <title>Genome sequence of Desulfovibrio carbinolicus DSM 3852.</title>
        <authorList>
            <person name="Wilbanks E."/>
            <person name="Skennerton C.T."/>
            <person name="Orphan V.J."/>
        </authorList>
    </citation>
    <scope>NUCLEOTIDE SEQUENCE [LARGE SCALE GENOMIC DNA]</scope>
    <source>
        <strain evidence="8 9">DSM 3852</strain>
    </source>
</reference>
<keyword evidence="4 6" id="KW-0808">Transferase</keyword>
<dbReference type="InterPro" id="IPR004839">
    <property type="entry name" value="Aminotransferase_I/II_large"/>
</dbReference>
<dbReference type="InterPro" id="IPR050596">
    <property type="entry name" value="AspAT/PAT-like"/>
</dbReference>
<evidence type="ECO:0000256" key="1">
    <source>
        <dbReference type="ARBA" id="ARBA00001933"/>
    </source>
</evidence>
<dbReference type="GO" id="GO:0030170">
    <property type="term" value="F:pyridoxal phosphate binding"/>
    <property type="evidence" value="ECO:0007669"/>
    <property type="project" value="InterPro"/>
</dbReference>
<dbReference type="PANTHER" id="PTHR46383:SF1">
    <property type="entry name" value="ASPARTATE AMINOTRANSFERASE"/>
    <property type="match status" value="1"/>
</dbReference>
<evidence type="ECO:0000259" key="7">
    <source>
        <dbReference type="Pfam" id="PF00155"/>
    </source>
</evidence>
<dbReference type="PANTHER" id="PTHR46383">
    <property type="entry name" value="ASPARTATE AMINOTRANSFERASE"/>
    <property type="match status" value="1"/>
</dbReference>
<dbReference type="CDD" id="cd00609">
    <property type="entry name" value="AAT_like"/>
    <property type="match status" value="1"/>
</dbReference>
<dbReference type="InterPro" id="IPR015422">
    <property type="entry name" value="PyrdxlP-dep_Trfase_small"/>
</dbReference>
<dbReference type="SUPFAM" id="SSF53383">
    <property type="entry name" value="PLP-dependent transferases"/>
    <property type="match status" value="1"/>
</dbReference>
<dbReference type="Proteomes" id="UP000293296">
    <property type="component" value="Chromosome"/>
</dbReference>
<gene>
    <name evidence="8" type="ORF">C3Y92_19775</name>
</gene>
<dbReference type="InterPro" id="IPR004838">
    <property type="entry name" value="NHTrfase_class1_PyrdxlP-BS"/>
</dbReference>
<dbReference type="GO" id="GO:0006520">
    <property type="term" value="P:amino acid metabolic process"/>
    <property type="evidence" value="ECO:0007669"/>
    <property type="project" value="InterPro"/>
</dbReference>
<dbReference type="EMBL" id="CP026538">
    <property type="protein sequence ID" value="QAZ69355.1"/>
    <property type="molecule type" value="Genomic_DNA"/>
</dbReference>
<dbReference type="PRINTS" id="PR00753">
    <property type="entry name" value="ACCSYNTHASE"/>
</dbReference>
<keyword evidence="5" id="KW-0663">Pyridoxal phosphate</keyword>
<evidence type="ECO:0000256" key="5">
    <source>
        <dbReference type="ARBA" id="ARBA00022898"/>
    </source>
</evidence>
<comment type="cofactor">
    <cofactor evidence="1 6">
        <name>pyridoxal 5'-phosphate</name>
        <dbReference type="ChEBI" id="CHEBI:597326"/>
    </cofactor>
</comment>
<evidence type="ECO:0000313" key="9">
    <source>
        <dbReference type="Proteomes" id="UP000293296"/>
    </source>
</evidence>
<organism evidence="8 9">
    <name type="scientific">Solidesulfovibrio carbinolicus</name>
    <dbReference type="NCBI Taxonomy" id="296842"/>
    <lineage>
        <taxon>Bacteria</taxon>
        <taxon>Pseudomonadati</taxon>
        <taxon>Thermodesulfobacteriota</taxon>
        <taxon>Desulfovibrionia</taxon>
        <taxon>Desulfovibrionales</taxon>
        <taxon>Desulfovibrionaceae</taxon>
        <taxon>Solidesulfovibrio</taxon>
    </lineage>
</organism>
<proteinExistence type="inferred from homology"/>
<dbReference type="GO" id="GO:0008483">
    <property type="term" value="F:transaminase activity"/>
    <property type="evidence" value="ECO:0007669"/>
    <property type="project" value="UniProtKB-KW"/>
</dbReference>
<dbReference type="InterPro" id="IPR015421">
    <property type="entry name" value="PyrdxlP-dep_Trfase_major"/>
</dbReference>
<dbReference type="KEGG" id="dcb:C3Y92_19775"/>
<evidence type="ECO:0000256" key="4">
    <source>
        <dbReference type="ARBA" id="ARBA00022679"/>
    </source>
</evidence>
<evidence type="ECO:0000256" key="6">
    <source>
        <dbReference type="RuleBase" id="RU000481"/>
    </source>
</evidence>
<evidence type="ECO:0000256" key="3">
    <source>
        <dbReference type="ARBA" id="ARBA00022576"/>
    </source>
</evidence>
<dbReference type="EC" id="2.6.1.-" evidence="6"/>
<protein>
    <recommendedName>
        <fullName evidence="6">Aminotransferase</fullName>
        <ecNumber evidence="6">2.6.1.-</ecNumber>
    </recommendedName>
</protein>
<dbReference type="Pfam" id="PF00155">
    <property type="entry name" value="Aminotran_1_2"/>
    <property type="match status" value="1"/>
</dbReference>
<dbReference type="OrthoDB" id="9804474at2"/>
<name>A0A4P6HQE7_9BACT</name>